<evidence type="ECO:0000313" key="3">
    <source>
        <dbReference type="Proteomes" id="UP000241964"/>
    </source>
</evidence>
<dbReference type="OrthoDB" id="7794186at2"/>
<dbReference type="Proteomes" id="UP000241964">
    <property type="component" value="Unassembled WGS sequence"/>
</dbReference>
<accession>A0A2P8FPH0</accession>
<sequence>MRNFRGKLLCLPALLLCAVMLPVAAFAQNKLFMNPVKYTDRQLEVYGSPCGDPAQIHLLINGAQVPASQLVTKFIVGGYYAFEMDFGLIKPGDTFRVTDDCGSAAFQQTVKDDYVYVEVAPGAGHNGNGIGPADEYPPYSKLSTPLQVGKCSPINIDSHGQVSYYVFSPQTNGKFLVNGAPLTNGPTGLNPGGYEINFNGYQGTPTYTINADGSITSNTAVKLESNTHFSGQVPVSLEYRHGGVDPMGDLSFGFKAMAIRQVGNSAFSIEKAALGGNFTKTTYPATPNTVYKVTYDGVYYRAYADNVLIDELRRFVEYGASSGSLNPGSGAGLDYSTPVTWTGMSSGAQWVSVLVDGVLYTRQQFQVAADIIINPTVTDVACTGSNTGQITVGTSGGLAPLQYTLNSGAYVASDVFSGLAAGTYQVHVRDASGCTATRSVTVGSSTPMQVSVASKTDESCAGAASGSVTIQASGGAAPYLYAVGNGAFGSNATFPGLSAGAYSFSVKDNNGCVASVTDTIKTTSKLLATIASKQDVSCFGGATGSFVISTAGSVVNGALSYSSDNGGSFQASPTFAGLAAGTYKVVVKDNACSVSVDAVIAQPAELLISAALKSAVSCNGLADGVILANASGGTAPYQFSINGTQYAAAESFTGLAPGNYKVWVKDAAGCIKESAIVTVTEPGVLSASVTAKTDVSCFGGANGSLTLAGAGGTQPYTYAKDSINFQTFPIFSTLSAGTTTFILKDANGCKVAVKGEILSPSKITLLAAASAAVSCFDGTNGQITAAATGGSGVLQYSINGTDFSGSPVFSGLKAGDYQVTARDGNGCTQAAPIVSVTQPTRIEPAFTKTNVKCFGNTDGSVGLTATGGTGAYTFSKDSINYQAAGLFAGLSAGSTPFFVKDANSCVRRITVDITQPSALAATTTISSQVLCYNGNSGMIQTSASGGTAPYQYSINGTSYQTPATFSSLVIGTYKVWVKDAQGCLLETPAVTLTQPTELLASVASQTAVKCFGGSDGSVTLAASGGVSPYRFSRDSTNFQSAPLFPGLPGAQIRFTVKDANGCTKPVTATVAQPAQAYTVTLASQANLGCYGNNQGMIQVKNNGGTAPYQVSLDNTQFQGSEIFNNLSAGTYSVFGKDANGCTFTLAGIALSQPTDIVVSLISKKDVDCEYYETGEAQLSATGSAGGFTYTLTGTDFKFRPVNPVTSANGAFDDLMAGDYTITAQDQSGCKKEFALAIVPKNSNIRYDVSKTLPTSCNSQDGSISIVNANGGRPPYQYSISSQNSFSDSPNFTGLLNGTYIVTVADELCSYKKEVDLTIPGGIKATYSIAPVSCSTPVASLNITGITGGSGSYQLSLNGGAFTSDRSFTNLHPNVYSVVIQDNPLSCKTVLGIEIKEQNRADLTLVSRQNVLCYGGNTGVIAVKGDNNVGPFTYAIGSGPFGADGTFNGLAIGTYNIYAKNSMGCLDSLRVTLTQPSPLTSTFTKTDNSCNGDKTGSIELIGSGGTPAYTYSLNGTDFVASGRFNALTATTYHAAVKDANGCVSSQRIELIQPSAVTVVPVYQDTVRCYGESNGVVEIAASGGTPDYSYSINGNDYLTDNRFAGLPVGKYKFSVKDSRGCAGSGEIQLSQPEVLTLALASKSDPLCFESKDGVVTASAKGGNGGYQYTLDNGSAQAGNVFQGLGQGQFAITVTDRRGCKADMPSVSLKWPEKIVSTYSTAQPVCFGQSSGSITLDVKGGTPGYKALFNGQNYNAGNGIFKFASLASQTYPVEITDSHGCIDKLEILLSQPEALDGLINITNNKCFGDKTGQIAVTASGGAPGAYQFAFNSGAYSTTSTFAGLVAGSYSVNVKDAAGCTFSKTVSVVQPSLLKLAAMNQDTVRCYGEKSGSIRIAATGGTPVYRYSLDGAQYYSDSLFTGLAAGDYKFWVKDAMECQQTTALRISQPEVLDLSLMRKTDPLCAGEQNGTITLAVKGGNGGYSYQKDNTAQQSLPVFERLSQGEYTFKVTDRKGCQDTVSSVRLVWPKALASQVSWKAPVCAGEANGSISVKLSGGTMPYNVTMPAGTVSQTTDTWNVTGIGAGKYAVQAKDANGCVSVSTVSIAAPDQFDAVGFPVAEPVCKGQEVILQAGNAGKSTVWYYKEQEITQARNEQTLTAVEPGTYKLVISNSTGCSITREYTLINNNNALKADFLMTVQAFVGDTVRVLDISQPTPDEIEWQLPGPAEIISNQITRLAFAVVSPGEYPVKMIAKKGDCINTKIRNIKIFDKDDIDQTDSLLHYQDINVIQEMVAAPNPNFGRFTVTVKLAKTTDVSLAITNSTTNALVLADEKKGQKDYVFDVVLTGYEQDTYIVTVRAGKSVLYKRVLILN</sequence>
<comment type="caution">
    <text evidence="2">The sequence shown here is derived from an EMBL/GenBank/DDBJ whole genome shotgun (WGS) entry which is preliminary data.</text>
</comment>
<organism evidence="2 3">
    <name type="scientific">Dyadobacter jiangsuensis</name>
    <dbReference type="NCBI Taxonomy" id="1591085"/>
    <lineage>
        <taxon>Bacteria</taxon>
        <taxon>Pseudomonadati</taxon>
        <taxon>Bacteroidota</taxon>
        <taxon>Cytophagia</taxon>
        <taxon>Cytophagales</taxon>
        <taxon>Spirosomataceae</taxon>
        <taxon>Dyadobacter</taxon>
    </lineage>
</organism>
<evidence type="ECO:0000256" key="1">
    <source>
        <dbReference type="SAM" id="SignalP"/>
    </source>
</evidence>
<protein>
    <submittedName>
        <fullName evidence="2">SprB-like repeat protein</fullName>
    </submittedName>
</protein>
<feature type="chain" id="PRO_5015195990" evidence="1">
    <location>
        <begin position="28"/>
        <end position="2368"/>
    </location>
</feature>
<dbReference type="Gene3D" id="2.60.40.740">
    <property type="match status" value="1"/>
</dbReference>
<dbReference type="EMBL" id="PYAS01000016">
    <property type="protein sequence ID" value="PSL23631.1"/>
    <property type="molecule type" value="Genomic_DNA"/>
</dbReference>
<keyword evidence="1" id="KW-0732">Signal</keyword>
<dbReference type="Pfam" id="PF13573">
    <property type="entry name" value="SprB"/>
    <property type="match status" value="18"/>
</dbReference>
<dbReference type="InterPro" id="IPR025667">
    <property type="entry name" value="SprB_repeat"/>
</dbReference>
<gene>
    <name evidence="2" type="ORF">CLV60_116188</name>
</gene>
<name>A0A2P8FPH0_9BACT</name>
<evidence type="ECO:0000313" key="2">
    <source>
        <dbReference type="EMBL" id="PSL23631.1"/>
    </source>
</evidence>
<reference evidence="2 3" key="1">
    <citation type="submission" date="2018-03" db="EMBL/GenBank/DDBJ databases">
        <title>Genomic Encyclopedia of Archaeal and Bacterial Type Strains, Phase II (KMG-II): from individual species to whole genera.</title>
        <authorList>
            <person name="Goeker M."/>
        </authorList>
    </citation>
    <scope>NUCLEOTIDE SEQUENCE [LARGE SCALE GENOMIC DNA]</scope>
    <source>
        <strain evidence="2 3">DSM 29057</strain>
    </source>
</reference>
<proteinExistence type="predicted"/>
<feature type="signal peptide" evidence="1">
    <location>
        <begin position="1"/>
        <end position="27"/>
    </location>
</feature>
<keyword evidence="3" id="KW-1185">Reference proteome</keyword>